<dbReference type="RefSeq" id="WP_153465517.1">
    <property type="nucleotide sequence ID" value="NZ_WBOF01000001.1"/>
</dbReference>
<evidence type="ECO:0000313" key="12">
    <source>
        <dbReference type="Proteomes" id="UP000450000"/>
    </source>
</evidence>
<dbReference type="InterPro" id="IPR024079">
    <property type="entry name" value="MetalloPept_cat_dom_sf"/>
</dbReference>
<evidence type="ECO:0000256" key="9">
    <source>
        <dbReference type="SAM" id="SignalP"/>
    </source>
</evidence>
<evidence type="ECO:0000313" key="11">
    <source>
        <dbReference type="EMBL" id="MQS15806.1"/>
    </source>
</evidence>
<evidence type="ECO:0000256" key="8">
    <source>
        <dbReference type="ARBA" id="ARBA00023157"/>
    </source>
</evidence>
<keyword evidence="4 9" id="KW-0732">Signal</keyword>
<feature type="chain" id="PRO_5039576898" evidence="9">
    <location>
        <begin position="26"/>
        <end position="321"/>
    </location>
</feature>
<evidence type="ECO:0000256" key="7">
    <source>
        <dbReference type="ARBA" id="ARBA00023049"/>
    </source>
</evidence>
<dbReference type="PANTHER" id="PTHR47466:SF1">
    <property type="entry name" value="METALLOPROTEASE MEP1 (AFU_ORTHOLOGUE AFUA_1G07730)-RELATED"/>
    <property type="match status" value="1"/>
</dbReference>
<comment type="caution">
    <text evidence="11">The sequence shown here is derived from an EMBL/GenBank/DDBJ whole genome shotgun (WGS) entry which is preliminary data.</text>
</comment>
<feature type="domain" description="Peptidase M43 pregnancy-associated plasma-A" evidence="10">
    <location>
        <begin position="198"/>
        <end position="314"/>
    </location>
</feature>
<keyword evidence="2 11" id="KW-0645">Protease</keyword>
<sequence>MRRSVRVPSRAPRLFPCAAALVAAAGLGQLGAPAPHPVPAPAAAASVCDGTDAAARRPANSHAGRDPNAVSAARARAMDADLRARLAQLPVHTHEGGTTTVPVYVHVIHAGSTGNLAASTVAAQIDHLNSTYGGRGQGNTPTGFQFALAGTDYTDNAGWYNGMTPGSPAERAMKSALRKGGAGALNLYTANLGQSLLGWATFPNSYRSDPTDDGVVVLDASLPGGSAPNYNEGSTATHETGHWLGLFHTFQGGCPSPGDYVDDTPAEGSPSYGCPEGRHTCTTPGLDPIHNFMDYSYDSCMTQFTPGQVQRMAGSWAAYRS</sequence>
<dbReference type="PANTHER" id="PTHR47466">
    <property type="match status" value="1"/>
</dbReference>
<keyword evidence="7 11" id="KW-0482">Metalloprotease</keyword>
<dbReference type="Proteomes" id="UP000450000">
    <property type="component" value="Unassembled WGS sequence"/>
</dbReference>
<dbReference type="SUPFAM" id="SSF55486">
    <property type="entry name" value="Metalloproteases ('zincins'), catalytic domain"/>
    <property type="match status" value="1"/>
</dbReference>
<feature type="signal peptide" evidence="9">
    <location>
        <begin position="1"/>
        <end position="25"/>
    </location>
</feature>
<accession>A0A6N7KVY9</accession>
<dbReference type="GO" id="GO:0006508">
    <property type="term" value="P:proteolysis"/>
    <property type="evidence" value="ECO:0007669"/>
    <property type="project" value="UniProtKB-KW"/>
</dbReference>
<name>A0A6N7KVY9_9ACTN</name>
<dbReference type="Gene3D" id="3.40.390.10">
    <property type="entry name" value="Collagenase (Catalytic Domain)"/>
    <property type="match status" value="1"/>
</dbReference>
<keyword evidence="6" id="KW-0862">Zinc</keyword>
<keyword evidence="3" id="KW-0479">Metal-binding</keyword>
<dbReference type="EMBL" id="WBOF01000001">
    <property type="protein sequence ID" value="MQS15806.1"/>
    <property type="molecule type" value="Genomic_DNA"/>
</dbReference>
<keyword evidence="8" id="KW-1015">Disulfide bond</keyword>
<evidence type="ECO:0000256" key="5">
    <source>
        <dbReference type="ARBA" id="ARBA00022801"/>
    </source>
</evidence>
<dbReference type="OrthoDB" id="6278496at2"/>
<dbReference type="GO" id="GO:0046872">
    <property type="term" value="F:metal ion binding"/>
    <property type="evidence" value="ECO:0007669"/>
    <property type="project" value="UniProtKB-KW"/>
</dbReference>
<protein>
    <submittedName>
        <fullName evidence="11">Zinc metalloprotease</fullName>
    </submittedName>
</protein>
<dbReference type="Pfam" id="PF05572">
    <property type="entry name" value="Peptidase_M43"/>
    <property type="match status" value="1"/>
</dbReference>
<keyword evidence="12" id="KW-1185">Reference proteome</keyword>
<dbReference type="GO" id="GO:0008237">
    <property type="term" value="F:metallopeptidase activity"/>
    <property type="evidence" value="ECO:0007669"/>
    <property type="project" value="UniProtKB-KW"/>
</dbReference>
<evidence type="ECO:0000256" key="6">
    <source>
        <dbReference type="ARBA" id="ARBA00022833"/>
    </source>
</evidence>
<evidence type="ECO:0000256" key="2">
    <source>
        <dbReference type="ARBA" id="ARBA00022670"/>
    </source>
</evidence>
<comment type="similarity">
    <text evidence="1">Belongs to the peptidase M43B family.</text>
</comment>
<evidence type="ECO:0000256" key="4">
    <source>
        <dbReference type="ARBA" id="ARBA00022729"/>
    </source>
</evidence>
<evidence type="ECO:0000256" key="3">
    <source>
        <dbReference type="ARBA" id="ARBA00022723"/>
    </source>
</evidence>
<dbReference type="AlphaFoldDB" id="A0A6N7KVY9"/>
<organism evidence="11 12">
    <name type="scientific">Streptomyces kaniharaensis</name>
    <dbReference type="NCBI Taxonomy" id="212423"/>
    <lineage>
        <taxon>Bacteria</taxon>
        <taxon>Bacillati</taxon>
        <taxon>Actinomycetota</taxon>
        <taxon>Actinomycetes</taxon>
        <taxon>Kitasatosporales</taxon>
        <taxon>Streptomycetaceae</taxon>
        <taxon>Streptomyces</taxon>
    </lineage>
</organism>
<keyword evidence="5" id="KW-0378">Hydrolase</keyword>
<dbReference type="CDD" id="cd04275">
    <property type="entry name" value="ZnMc_pappalysin_like"/>
    <property type="match status" value="1"/>
</dbReference>
<evidence type="ECO:0000256" key="1">
    <source>
        <dbReference type="ARBA" id="ARBA00008721"/>
    </source>
</evidence>
<evidence type="ECO:0000259" key="10">
    <source>
        <dbReference type="Pfam" id="PF05572"/>
    </source>
</evidence>
<dbReference type="InterPro" id="IPR008754">
    <property type="entry name" value="Peptidase_M43"/>
</dbReference>
<proteinExistence type="inferred from homology"/>
<reference evidence="11 12" key="1">
    <citation type="submission" date="2019-09" db="EMBL/GenBank/DDBJ databases">
        <title>Genome Sequences of Streptomyces kaniharaensis ATCC 21070.</title>
        <authorList>
            <person name="Zhu W."/>
            <person name="De Crecy-Lagard V."/>
            <person name="Richards N.G."/>
        </authorList>
    </citation>
    <scope>NUCLEOTIDE SEQUENCE [LARGE SCALE GENOMIC DNA]</scope>
    <source>
        <strain evidence="11 12">SF-557</strain>
    </source>
</reference>
<gene>
    <name evidence="11" type="ORF">F7Q99_26950</name>
</gene>